<comment type="caution">
    <text evidence="1">The sequence shown here is derived from an EMBL/GenBank/DDBJ whole genome shotgun (WGS) entry which is preliminary data.</text>
</comment>
<sequence>MPVLAGQHQGEFGGLGTGLDEHTLASVGDVGQAGGPLRQLDLTAMEV</sequence>
<gene>
    <name evidence="1" type="ORF">NBG84_15370</name>
</gene>
<reference evidence="1" key="1">
    <citation type="submission" date="2022-06" db="EMBL/GenBank/DDBJ databases">
        <title>Genome public.</title>
        <authorList>
            <person name="Sun Q."/>
        </authorList>
    </citation>
    <scope>NUCLEOTIDE SEQUENCE</scope>
    <source>
        <strain evidence="1">CWNU-1</strain>
    </source>
</reference>
<organism evidence="1 2">
    <name type="scientific">Streptomyces albipurpureus</name>
    <dbReference type="NCBI Taxonomy" id="2897419"/>
    <lineage>
        <taxon>Bacteria</taxon>
        <taxon>Bacillati</taxon>
        <taxon>Actinomycetota</taxon>
        <taxon>Actinomycetes</taxon>
        <taxon>Kitasatosporales</taxon>
        <taxon>Streptomycetaceae</taxon>
        <taxon>Streptomyces</taxon>
    </lineage>
</organism>
<keyword evidence="2" id="KW-1185">Reference proteome</keyword>
<proteinExistence type="predicted"/>
<dbReference type="EMBL" id="JAMQAW010000011">
    <property type="protein sequence ID" value="MCM2389654.1"/>
    <property type="molecule type" value="Genomic_DNA"/>
</dbReference>
<evidence type="ECO:0000313" key="1">
    <source>
        <dbReference type="EMBL" id="MCM2389654.1"/>
    </source>
</evidence>
<accession>A0ABT0UMK0</accession>
<evidence type="ECO:0000313" key="2">
    <source>
        <dbReference type="Proteomes" id="UP001431429"/>
    </source>
</evidence>
<protein>
    <submittedName>
        <fullName evidence="1">Uncharacterized protein</fullName>
    </submittedName>
</protein>
<name>A0ABT0UMK0_9ACTN</name>
<dbReference type="Proteomes" id="UP001431429">
    <property type="component" value="Unassembled WGS sequence"/>
</dbReference>